<dbReference type="EMBL" id="CAJOBG010116178">
    <property type="protein sequence ID" value="CAF4759867.1"/>
    <property type="molecule type" value="Genomic_DNA"/>
</dbReference>
<evidence type="ECO:0000313" key="1">
    <source>
        <dbReference type="EMBL" id="CAF4759867.1"/>
    </source>
</evidence>
<gene>
    <name evidence="1" type="ORF">OVN521_LOCUS50449</name>
</gene>
<comment type="caution">
    <text evidence="1">The sequence shown here is derived from an EMBL/GenBank/DDBJ whole genome shotgun (WGS) entry which is preliminary data.</text>
</comment>
<protein>
    <submittedName>
        <fullName evidence="1">Uncharacterized protein</fullName>
    </submittedName>
</protein>
<feature type="non-terminal residue" evidence="1">
    <location>
        <position position="65"/>
    </location>
</feature>
<accession>A0A821M329</accession>
<reference evidence="1" key="1">
    <citation type="submission" date="2021-02" db="EMBL/GenBank/DDBJ databases">
        <authorList>
            <person name="Nowell W R."/>
        </authorList>
    </citation>
    <scope>NUCLEOTIDE SEQUENCE</scope>
</reference>
<keyword evidence="2" id="KW-1185">Reference proteome</keyword>
<dbReference type="AlphaFoldDB" id="A0A821M329"/>
<organism evidence="1 2">
    <name type="scientific">Rotaria magnacalcarata</name>
    <dbReference type="NCBI Taxonomy" id="392030"/>
    <lineage>
        <taxon>Eukaryota</taxon>
        <taxon>Metazoa</taxon>
        <taxon>Spiralia</taxon>
        <taxon>Gnathifera</taxon>
        <taxon>Rotifera</taxon>
        <taxon>Eurotatoria</taxon>
        <taxon>Bdelloidea</taxon>
        <taxon>Philodinida</taxon>
        <taxon>Philodinidae</taxon>
        <taxon>Rotaria</taxon>
    </lineage>
</organism>
<evidence type="ECO:0000313" key="2">
    <source>
        <dbReference type="Proteomes" id="UP000663866"/>
    </source>
</evidence>
<proteinExistence type="predicted"/>
<sequence>MVDFDSLASLFDLIDDLNNAGSSICSIFTDCLLNSDFYEQFNTQSSFNDLPNIAYDVYLQQLNAA</sequence>
<dbReference type="Proteomes" id="UP000663866">
    <property type="component" value="Unassembled WGS sequence"/>
</dbReference>
<name>A0A821M329_9BILA</name>